<reference evidence="1" key="1">
    <citation type="submission" date="2018-05" db="EMBL/GenBank/DDBJ databases">
        <authorList>
            <person name="Lanie J.A."/>
            <person name="Ng W.-L."/>
            <person name="Kazmierczak K.M."/>
            <person name="Andrzejewski T.M."/>
            <person name="Davidsen T.M."/>
            <person name="Wayne K.J."/>
            <person name="Tettelin H."/>
            <person name="Glass J.I."/>
            <person name="Rusch D."/>
            <person name="Podicherti R."/>
            <person name="Tsui H.-C.T."/>
            <person name="Winkler M.E."/>
        </authorList>
    </citation>
    <scope>NUCLEOTIDE SEQUENCE</scope>
</reference>
<dbReference type="AlphaFoldDB" id="A0A381PW70"/>
<protein>
    <recommendedName>
        <fullName evidence="2">DUF4242 domain-containing protein</fullName>
    </recommendedName>
</protein>
<sequence>MPRFVIERDIPEIGSSEREQLRGAAAASNDVLVAMRSEGKNISWEQSYVVQDKTFCIYHADESELIDEHAERSGFPASIVTEVRARIDPITAEG</sequence>
<proteinExistence type="predicted"/>
<dbReference type="InterPro" id="IPR025336">
    <property type="entry name" value="SCO4226-like"/>
</dbReference>
<gene>
    <name evidence="1" type="ORF">METZ01_LOCUS24166</name>
</gene>
<accession>A0A381PW70</accession>
<dbReference type="Pfam" id="PF14026">
    <property type="entry name" value="SCO4226-like"/>
    <property type="match status" value="1"/>
</dbReference>
<evidence type="ECO:0008006" key="2">
    <source>
        <dbReference type="Google" id="ProtNLM"/>
    </source>
</evidence>
<dbReference type="EMBL" id="UINC01001116">
    <property type="protein sequence ID" value="SUZ71312.1"/>
    <property type="molecule type" value="Genomic_DNA"/>
</dbReference>
<evidence type="ECO:0000313" key="1">
    <source>
        <dbReference type="EMBL" id="SUZ71312.1"/>
    </source>
</evidence>
<organism evidence="1">
    <name type="scientific">marine metagenome</name>
    <dbReference type="NCBI Taxonomy" id="408172"/>
    <lineage>
        <taxon>unclassified sequences</taxon>
        <taxon>metagenomes</taxon>
        <taxon>ecological metagenomes</taxon>
    </lineage>
</organism>
<name>A0A381PW70_9ZZZZ</name>